<reference evidence="1 2" key="1">
    <citation type="submission" date="2018-04" db="EMBL/GenBank/DDBJ databases">
        <authorList>
            <person name="Vogel A."/>
        </authorList>
    </citation>
    <scope>NUCLEOTIDE SEQUENCE [LARGE SCALE GENOMIC DNA]</scope>
</reference>
<protein>
    <submittedName>
        <fullName evidence="1">Uncharacterized protein</fullName>
    </submittedName>
</protein>
<name>A0A484KF20_9ASTE</name>
<dbReference type="Proteomes" id="UP000595140">
    <property type="component" value="Unassembled WGS sequence"/>
</dbReference>
<dbReference type="EMBL" id="OOIL02000294">
    <property type="protein sequence ID" value="VFQ63488.1"/>
    <property type="molecule type" value="Genomic_DNA"/>
</dbReference>
<keyword evidence="2" id="KW-1185">Reference proteome</keyword>
<evidence type="ECO:0000313" key="2">
    <source>
        <dbReference type="Proteomes" id="UP000595140"/>
    </source>
</evidence>
<dbReference type="AlphaFoldDB" id="A0A484KF20"/>
<organism evidence="1 2">
    <name type="scientific">Cuscuta campestris</name>
    <dbReference type="NCBI Taxonomy" id="132261"/>
    <lineage>
        <taxon>Eukaryota</taxon>
        <taxon>Viridiplantae</taxon>
        <taxon>Streptophyta</taxon>
        <taxon>Embryophyta</taxon>
        <taxon>Tracheophyta</taxon>
        <taxon>Spermatophyta</taxon>
        <taxon>Magnoliopsida</taxon>
        <taxon>eudicotyledons</taxon>
        <taxon>Gunneridae</taxon>
        <taxon>Pentapetalae</taxon>
        <taxon>asterids</taxon>
        <taxon>lamiids</taxon>
        <taxon>Solanales</taxon>
        <taxon>Convolvulaceae</taxon>
        <taxon>Cuscuteae</taxon>
        <taxon>Cuscuta</taxon>
        <taxon>Cuscuta subgen. Grammica</taxon>
        <taxon>Cuscuta sect. Cleistogrammica</taxon>
    </lineage>
</organism>
<proteinExistence type="predicted"/>
<gene>
    <name evidence="1" type="ORF">CCAM_LOCUS5264</name>
</gene>
<accession>A0A484KF20</accession>
<evidence type="ECO:0000313" key="1">
    <source>
        <dbReference type="EMBL" id="VFQ63488.1"/>
    </source>
</evidence>
<sequence>MRSYISELLCHPLYYGSGCIRVPGGGLFDTLEQGTSWSSWLLSMECLYRCIISKFWSQVTILYHIFILEV</sequence>